<dbReference type="EMBL" id="CABPRJ010001928">
    <property type="protein sequence ID" value="VVC41815.1"/>
    <property type="molecule type" value="Genomic_DNA"/>
</dbReference>
<reference evidence="1 2" key="1">
    <citation type="submission" date="2019-08" db="EMBL/GenBank/DDBJ databases">
        <authorList>
            <person name="Alioto T."/>
            <person name="Alioto T."/>
            <person name="Gomez Garrido J."/>
        </authorList>
    </citation>
    <scope>NUCLEOTIDE SEQUENCE [LARGE SCALE GENOMIC DNA]</scope>
</reference>
<proteinExistence type="predicted"/>
<accession>A0A5E4NAH3</accession>
<dbReference type="Proteomes" id="UP000325440">
    <property type="component" value="Unassembled WGS sequence"/>
</dbReference>
<sequence>MLERLYSKRTPIMNVFADRTVTAVSVTRKLEISECEWSIIEQLIVLLKPLQALTKLFCGELGSSFSMDTIAYQLTTRIELQWKDIVIARHIASFLDPKYKNIDHEPSQVREIIRSHVLRFIESIALNISQNMYEEE</sequence>
<name>A0A5E4NAH3_9HEMI</name>
<keyword evidence="2" id="KW-1185">Reference proteome</keyword>
<evidence type="ECO:0000313" key="1">
    <source>
        <dbReference type="EMBL" id="VVC41815.1"/>
    </source>
</evidence>
<gene>
    <name evidence="1" type="ORF">CINCED_3A000884</name>
</gene>
<dbReference type="OrthoDB" id="6596446at2759"/>
<organism evidence="1 2">
    <name type="scientific">Cinara cedri</name>
    <dbReference type="NCBI Taxonomy" id="506608"/>
    <lineage>
        <taxon>Eukaryota</taxon>
        <taxon>Metazoa</taxon>
        <taxon>Ecdysozoa</taxon>
        <taxon>Arthropoda</taxon>
        <taxon>Hexapoda</taxon>
        <taxon>Insecta</taxon>
        <taxon>Pterygota</taxon>
        <taxon>Neoptera</taxon>
        <taxon>Paraneoptera</taxon>
        <taxon>Hemiptera</taxon>
        <taxon>Sternorrhyncha</taxon>
        <taxon>Aphidomorpha</taxon>
        <taxon>Aphidoidea</taxon>
        <taxon>Aphididae</taxon>
        <taxon>Lachninae</taxon>
        <taxon>Cinara</taxon>
    </lineage>
</organism>
<dbReference type="AlphaFoldDB" id="A0A5E4NAH3"/>
<evidence type="ECO:0000313" key="2">
    <source>
        <dbReference type="Proteomes" id="UP000325440"/>
    </source>
</evidence>
<protein>
    <submittedName>
        <fullName evidence="1">Uncharacterized protein</fullName>
    </submittedName>
</protein>